<dbReference type="PANTHER" id="PTHR30055">
    <property type="entry name" value="HTH-TYPE TRANSCRIPTIONAL REGULATOR RUTR"/>
    <property type="match status" value="1"/>
</dbReference>
<evidence type="ECO:0000259" key="3">
    <source>
        <dbReference type="PROSITE" id="PS50977"/>
    </source>
</evidence>
<accession>A0A928VGN1</accession>
<dbReference type="EMBL" id="JADEXQ010000001">
    <property type="protein sequence ID" value="MBE9028243.1"/>
    <property type="molecule type" value="Genomic_DNA"/>
</dbReference>
<keyword evidence="5" id="KW-1185">Reference proteome</keyword>
<dbReference type="InterPro" id="IPR050109">
    <property type="entry name" value="HTH-type_TetR-like_transc_reg"/>
</dbReference>
<dbReference type="InterPro" id="IPR009057">
    <property type="entry name" value="Homeodomain-like_sf"/>
</dbReference>
<dbReference type="PRINTS" id="PR00455">
    <property type="entry name" value="HTHTETR"/>
</dbReference>
<organism evidence="4 5">
    <name type="scientific">Romeriopsis navalis LEGE 11480</name>
    <dbReference type="NCBI Taxonomy" id="2777977"/>
    <lineage>
        <taxon>Bacteria</taxon>
        <taxon>Bacillati</taxon>
        <taxon>Cyanobacteriota</taxon>
        <taxon>Cyanophyceae</taxon>
        <taxon>Leptolyngbyales</taxon>
        <taxon>Leptolyngbyaceae</taxon>
        <taxon>Romeriopsis</taxon>
        <taxon>Romeriopsis navalis</taxon>
    </lineage>
</organism>
<keyword evidence="1 2" id="KW-0238">DNA-binding</keyword>
<evidence type="ECO:0000313" key="4">
    <source>
        <dbReference type="EMBL" id="MBE9028243.1"/>
    </source>
</evidence>
<feature type="domain" description="HTH tetR-type" evidence="3">
    <location>
        <begin position="22"/>
        <end position="82"/>
    </location>
</feature>
<dbReference type="AlphaFoldDB" id="A0A928VGN1"/>
<protein>
    <submittedName>
        <fullName evidence="4">TetR/AcrR family transcriptional regulator</fullName>
    </submittedName>
</protein>
<dbReference type="GO" id="GO:0000976">
    <property type="term" value="F:transcription cis-regulatory region binding"/>
    <property type="evidence" value="ECO:0007669"/>
    <property type="project" value="TreeGrafter"/>
</dbReference>
<dbReference type="SUPFAM" id="SSF46689">
    <property type="entry name" value="Homeodomain-like"/>
    <property type="match status" value="1"/>
</dbReference>
<dbReference type="PROSITE" id="PS50977">
    <property type="entry name" value="HTH_TETR_2"/>
    <property type="match status" value="1"/>
</dbReference>
<dbReference type="Gene3D" id="1.10.357.10">
    <property type="entry name" value="Tetracycline Repressor, domain 2"/>
    <property type="match status" value="1"/>
</dbReference>
<evidence type="ECO:0000256" key="1">
    <source>
        <dbReference type="ARBA" id="ARBA00023125"/>
    </source>
</evidence>
<dbReference type="InterPro" id="IPR041669">
    <property type="entry name" value="TetR_C_15"/>
</dbReference>
<name>A0A928VGN1_9CYAN</name>
<reference evidence="4" key="1">
    <citation type="submission" date="2020-10" db="EMBL/GenBank/DDBJ databases">
        <authorList>
            <person name="Castelo-Branco R."/>
            <person name="Eusebio N."/>
            <person name="Adriana R."/>
            <person name="Vieira A."/>
            <person name="Brugerolle De Fraissinette N."/>
            <person name="Rezende De Castro R."/>
            <person name="Schneider M.P."/>
            <person name="Vasconcelos V."/>
            <person name="Leao P.N."/>
        </authorList>
    </citation>
    <scope>NUCLEOTIDE SEQUENCE</scope>
    <source>
        <strain evidence="4">LEGE 11480</strain>
    </source>
</reference>
<dbReference type="Proteomes" id="UP000625316">
    <property type="component" value="Unassembled WGS sequence"/>
</dbReference>
<comment type="caution">
    <text evidence="4">The sequence shown here is derived from an EMBL/GenBank/DDBJ whole genome shotgun (WGS) entry which is preliminary data.</text>
</comment>
<dbReference type="PANTHER" id="PTHR30055:SF226">
    <property type="entry name" value="HTH-TYPE TRANSCRIPTIONAL REGULATOR PKSA"/>
    <property type="match status" value="1"/>
</dbReference>
<dbReference type="Pfam" id="PF00440">
    <property type="entry name" value="TetR_N"/>
    <property type="match status" value="1"/>
</dbReference>
<dbReference type="GO" id="GO:0003700">
    <property type="term" value="F:DNA-binding transcription factor activity"/>
    <property type="evidence" value="ECO:0007669"/>
    <property type="project" value="TreeGrafter"/>
</dbReference>
<proteinExistence type="predicted"/>
<sequence>MTQIVSTHDSDLRRQPQQQRSQVRIEQILQAATEVFWEKGYDATTTHDIAERAQTAVGNLYRFFPNKLAIFHVLERDHKAYLDRVMPQLMTPQAFQAPLAIVIRKILQTYESYFEDLAPRIVYIQYFLTPNICAYFDDSFDQATISGFAELLRSRNPTLPLAQRQLISQVFLRTYQALLLVALRSDDAQREQLYREIEVVLINYLDPYVGDAIWSKFVDRPSPKPEAIQAQVETLTQQHQLNLRQQVAIAHVLNHGSLTIQTLEMLCPKPSRRTLQRDLKQLVAKQILVSEGETNKLIYRLPP</sequence>
<evidence type="ECO:0000256" key="2">
    <source>
        <dbReference type="PROSITE-ProRule" id="PRU00335"/>
    </source>
</evidence>
<feature type="DNA-binding region" description="H-T-H motif" evidence="2">
    <location>
        <begin position="45"/>
        <end position="64"/>
    </location>
</feature>
<gene>
    <name evidence="4" type="ORF">IQ266_00550</name>
</gene>
<dbReference type="Pfam" id="PF17918">
    <property type="entry name" value="TetR_C_15"/>
    <property type="match status" value="1"/>
</dbReference>
<evidence type="ECO:0000313" key="5">
    <source>
        <dbReference type="Proteomes" id="UP000625316"/>
    </source>
</evidence>
<dbReference type="InterPro" id="IPR001647">
    <property type="entry name" value="HTH_TetR"/>
</dbReference>